<accession>A0A067PSG9</accession>
<gene>
    <name evidence="1" type="ORF">JAAARDRAFT_209390</name>
</gene>
<name>A0A067PSG9_9AGAM</name>
<evidence type="ECO:0000313" key="1">
    <source>
        <dbReference type="EMBL" id="KDQ54247.1"/>
    </source>
</evidence>
<dbReference type="Proteomes" id="UP000027265">
    <property type="component" value="Unassembled WGS sequence"/>
</dbReference>
<keyword evidence="2" id="KW-1185">Reference proteome</keyword>
<reference evidence="2" key="1">
    <citation type="journal article" date="2014" name="Proc. Natl. Acad. Sci. U.S.A.">
        <title>Extensive sampling of basidiomycete genomes demonstrates inadequacy of the white-rot/brown-rot paradigm for wood decay fungi.</title>
        <authorList>
            <person name="Riley R."/>
            <person name="Salamov A.A."/>
            <person name="Brown D.W."/>
            <person name="Nagy L.G."/>
            <person name="Floudas D."/>
            <person name="Held B.W."/>
            <person name="Levasseur A."/>
            <person name="Lombard V."/>
            <person name="Morin E."/>
            <person name="Otillar R."/>
            <person name="Lindquist E.A."/>
            <person name="Sun H."/>
            <person name="LaButti K.M."/>
            <person name="Schmutz J."/>
            <person name="Jabbour D."/>
            <person name="Luo H."/>
            <person name="Baker S.E."/>
            <person name="Pisabarro A.G."/>
            <person name="Walton J.D."/>
            <person name="Blanchette R.A."/>
            <person name="Henrissat B."/>
            <person name="Martin F."/>
            <person name="Cullen D."/>
            <person name="Hibbett D.S."/>
            <person name="Grigoriev I.V."/>
        </authorList>
    </citation>
    <scope>NUCLEOTIDE SEQUENCE [LARGE SCALE GENOMIC DNA]</scope>
    <source>
        <strain evidence="2">MUCL 33604</strain>
    </source>
</reference>
<dbReference type="HOGENOM" id="CLU_2373085_0_0_1"/>
<dbReference type="InParanoid" id="A0A067PSG9"/>
<dbReference type="AlphaFoldDB" id="A0A067PSG9"/>
<sequence>MNCEALLITVHPVNHIALKLRLPRVATMAPMSHLHSVTRIRSRSIQSLYLPRSVYSFHDSYLTLLPRDSCTSTTHPVQFFLCSFLYLLCCSESVT</sequence>
<proteinExistence type="predicted"/>
<evidence type="ECO:0000313" key="2">
    <source>
        <dbReference type="Proteomes" id="UP000027265"/>
    </source>
</evidence>
<protein>
    <submittedName>
        <fullName evidence="1">Uncharacterized protein</fullName>
    </submittedName>
</protein>
<organism evidence="1 2">
    <name type="scientific">Jaapia argillacea MUCL 33604</name>
    <dbReference type="NCBI Taxonomy" id="933084"/>
    <lineage>
        <taxon>Eukaryota</taxon>
        <taxon>Fungi</taxon>
        <taxon>Dikarya</taxon>
        <taxon>Basidiomycota</taxon>
        <taxon>Agaricomycotina</taxon>
        <taxon>Agaricomycetes</taxon>
        <taxon>Agaricomycetidae</taxon>
        <taxon>Jaapiales</taxon>
        <taxon>Jaapiaceae</taxon>
        <taxon>Jaapia</taxon>
    </lineage>
</organism>
<dbReference type="EMBL" id="KL197729">
    <property type="protein sequence ID" value="KDQ54247.1"/>
    <property type="molecule type" value="Genomic_DNA"/>
</dbReference>